<sequence length="239" mass="24292">MVKHGQIAEGQGTVVRDPHSQIRPEFLCAVESDGGTVGQAEQSAAADIVGKNALITGQLQGIAGGGQIHTAVFAEVVSGSHTQQAVTADQPVTEEAAVIGGHLRLAAAGDRHRGAADAVQRIVNTAAQVAENQSGTGGIQMNRGTVCAEILRLRYGQFAVAVQVMFAGEAAVITAEGDGGLCADLTISAQGIHQGEIIRQQVQGTGDSHRRRAEGAVVTQGDGGVFADLRGACQTAVGG</sequence>
<reference evidence="1 2" key="1">
    <citation type="journal article" date="2015" name="Nat. Commun.">
        <title>Lucilia cuprina genome unlocks parasitic fly biology to underpin future interventions.</title>
        <authorList>
            <person name="Anstead C.A."/>
            <person name="Korhonen P.K."/>
            <person name="Young N.D."/>
            <person name="Hall R.S."/>
            <person name="Jex A.R."/>
            <person name="Murali S.C."/>
            <person name="Hughes D.S."/>
            <person name="Lee S.F."/>
            <person name="Perry T."/>
            <person name="Stroehlein A.J."/>
            <person name="Ansell B.R."/>
            <person name="Breugelmans B."/>
            <person name="Hofmann A."/>
            <person name="Qu J."/>
            <person name="Dugan S."/>
            <person name="Lee S.L."/>
            <person name="Chao H."/>
            <person name="Dinh H."/>
            <person name="Han Y."/>
            <person name="Doddapaneni H.V."/>
            <person name="Worley K.C."/>
            <person name="Muzny D.M."/>
            <person name="Ioannidis P."/>
            <person name="Waterhouse R.M."/>
            <person name="Zdobnov E.M."/>
            <person name="James P.J."/>
            <person name="Bagnall N.H."/>
            <person name="Kotze A.C."/>
            <person name="Gibbs R.A."/>
            <person name="Richards S."/>
            <person name="Batterham P."/>
            <person name="Gasser R.B."/>
        </authorList>
    </citation>
    <scope>NUCLEOTIDE SEQUENCE [LARGE SCALE GENOMIC DNA]</scope>
    <source>
        <strain evidence="1 2">LS</strain>
        <tissue evidence="1">Full body</tissue>
    </source>
</reference>
<name>A0A0L0C0U8_LUCCU</name>
<gene>
    <name evidence="1" type="ORF">FF38_06333</name>
</gene>
<dbReference type="EMBL" id="JRES01001063">
    <property type="protein sequence ID" value="KNC25887.1"/>
    <property type="molecule type" value="Genomic_DNA"/>
</dbReference>
<comment type="caution">
    <text evidence="1">The sequence shown here is derived from an EMBL/GenBank/DDBJ whole genome shotgun (WGS) entry which is preliminary data.</text>
</comment>
<protein>
    <submittedName>
        <fullName evidence="1">Uncharacterized protein</fullName>
    </submittedName>
</protein>
<dbReference type="Proteomes" id="UP000037069">
    <property type="component" value="Unassembled WGS sequence"/>
</dbReference>
<dbReference type="AlphaFoldDB" id="A0A0L0C0U8"/>
<evidence type="ECO:0000313" key="1">
    <source>
        <dbReference type="EMBL" id="KNC25887.1"/>
    </source>
</evidence>
<proteinExistence type="predicted"/>
<keyword evidence="2" id="KW-1185">Reference proteome</keyword>
<accession>A0A0L0C0U8</accession>
<evidence type="ECO:0000313" key="2">
    <source>
        <dbReference type="Proteomes" id="UP000037069"/>
    </source>
</evidence>
<organism evidence="1 2">
    <name type="scientific">Lucilia cuprina</name>
    <name type="common">Green bottle fly</name>
    <name type="synonym">Australian sheep blowfly</name>
    <dbReference type="NCBI Taxonomy" id="7375"/>
    <lineage>
        <taxon>Eukaryota</taxon>
        <taxon>Metazoa</taxon>
        <taxon>Ecdysozoa</taxon>
        <taxon>Arthropoda</taxon>
        <taxon>Hexapoda</taxon>
        <taxon>Insecta</taxon>
        <taxon>Pterygota</taxon>
        <taxon>Neoptera</taxon>
        <taxon>Endopterygota</taxon>
        <taxon>Diptera</taxon>
        <taxon>Brachycera</taxon>
        <taxon>Muscomorpha</taxon>
        <taxon>Oestroidea</taxon>
        <taxon>Calliphoridae</taxon>
        <taxon>Luciliinae</taxon>
        <taxon>Lucilia</taxon>
    </lineage>
</organism>